<evidence type="ECO:0000313" key="2">
    <source>
        <dbReference type="Proteomes" id="UP000184300"/>
    </source>
</evidence>
<keyword evidence="2" id="KW-1185">Reference proteome</keyword>
<name>A0A1L9VS34_ASPGL</name>
<dbReference type="VEuPathDB" id="FungiDB:ASPGLDRAFT_44578"/>
<accession>A0A1L9VS34</accession>
<protein>
    <submittedName>
        <fullName evidence="1">Uncharacterized protein</fullName>
    </submittedName>
</protein>
<proteinExistence type="predicted"/>
<evidence type="ECO:0000313" key="1">
    <source>
        <dbReference type="EMBL" id="OJJ86723.1"/>
    </source>
</evidence>
<dbReference type="GeneID" id="34462317"/>
<dbReference type="EMBL" id="KV878892">
    <property type="protein sequence ID" value="OJJ86723.1"/>
    <property type="molecule type" value="Genomic_DNA"/>
</dbReference>
<dbReference type="Proteomes" id="UP000184300">
    <property type="component" value="Unassembled WGS sequence"/>
</dbReference>
<organism evidence="1 2">
    <name type="scientific">Aspergillus glaucus CBS 516.65</name>
    <dbReference type="NCBI Taxonomy" id="1160497"/>
    <lineage>
        <taxon>Eukaryota</taxon>
        <taxon>Fungi</taxon>
        <taxon>Dikarya</taxon>
        <taxon>Ascomycota</taxon>
        <taxon>Pezizomycotina</taxon>
        <taxon>Eurotiomycetes</taxon>
        <taxon>Eurotiomycetidae</taxon>
        <taxon>Eurotiales</taxon>
        <taxon>Aspergillaceae</taxon>
        <taxon>Aspergillus</taxon>
        <taxon>Aspergillus subgen. Aspergillus</taxon>
    </lineage>
</organism>
<dbReference type="AlphaFoldDB" id="A0A1L9VS34"/>
<sequence length="99" mass="11261">MFIICFRIFSAHNAEDRVVGQGTDGKDADPMLNYAYLGDKVGDGIFAWMTVAVNFSAVHYLNVYTANGEVRRREPAKIPSWLSTNHLNYPIQYMIFLLL</sequence>
<dbReference type="RefSeq" id="XP_022403412.1">
    <property type="nucleotide sequence ID" value="XM_022546056.1"/>
</dbReference>
<dbReference type="STRING" id="1160497.A0A1L9VS34"/>
<gene>
    <name evidence="1" type="ORF">ASPGLDRAFT_44578</name>
</gene>
<reference evidence="2" key="1">
    <citation type="journal article" date="2017" name="Genome Biol.">
        <title>Comparative genomics reveals high biological diversity and specific adaptations in the industrially and medically important fungal genus Aspergillus.</title>
        <authorList>
            <person name="de Vries R.P."/>
            <person name="Riley R."/>
            <person name="Wiebenga A."/>
            <person name="Aguilar-Osorio G."/>
            <person name="Amillis S."/>
            <person name="Uchima C.A."/>
            <person name="Anderluh G."/>
            <person name="Asadollahi M."/>
            <person name="Askin M."/>
            <person name="Barry K."/>
            <person name="Battaglia E."/>
            <person name="Bayram O."/>
            <person name="Benocci T."/>
            <person name="Braus-Stromeyer S.A."/>
            <person name="Caldana C."/>
            <person name="Canovas D."/>
            <person name="Cerqueira G.C."/>
            <person name="Chen F."/>
            <person name="Chen W."/>
            <person name="Choi C."/>
            <person name="Clum A."/>
            <person name="Dos Santos R.A."/>
            <person name="Damasio A.R."/>
            <person name="Diallinas G."/>
            <person name="Emri T."/>
            <person name="Fekete E."/>
            <person name="Flipphi M."/>
            <person name="Freyberg S."/>
            <person name="Gallo A."/>
            <person name="Gournas C."/>
            <person name="Habgood R."/>
            <person name="Hainaut M."/>
            <person name="Harispe M.L."/>
            <person name="Henrissat B."/>
            <person name="Hilden K.S."/>
            <person name="Hope R."/>
            <person name="Hossain A."/>
            <person name="Karabika E."/>
            <person name="Karaffa L."/>
            <person name="Karanyi Z."/>
            <person name="Krasevec N."/>
            <person name="Kuo A."/>
            <person name="Kusch H."/>
            <person name="LaButti K."/>
            <person name="Lagendijk E.L."/>
            <person name="Lapidus A."/>
            <person name="Levasseur A."/>
            <person name="Lindquist E."/>
            <person name="Lipzen A."/>
            <person name="Logrieco A.F."/>
            <person name="MacCabe A."/>
            <person name="Maekelae M.R."/>
            <person name="Malavazi I."/>
            <person name="Melin P."/>
            <person name="Meyer V."/>
            <person name="Mielnichuk N."/>
            <person name="Miskei M."/>
            <person name="Molnar A.P."/>
            <person name="Mule G."/>
            <person name="Ngan C.Y."/>
            <person name="Orejas M."/>
            <person name="Orosz E."/>
            <person name="Ouedraogo J.P."/>
            <person name="Overkamp K.M."/>
            <person name="Park H.-S."/>
            <person name="Perrone G."/>
            <person name="Piumi F."/>
            <person name="Punt P.J."/>
            <person name="Ram A.F."/>
            <person name="Ramon A."/>
            <person name="Rauscher S."/>
            <person name="Record E."/>
            <person name="Riano-Pachon D.M."/>
            <person name="Robert V."/>
            <person name="Roehrig J."/>
            <person name="Ruller R."/>
            <person name="Salamov A."/>
            <person name="Salih N.S."/>
            <person name="Samson R.A."/>
            <person name="Sandor E."/>
            <person name="Sanguinetti M."/>
            <person name="Schuetze T."/>
            <person name="Sepcic K."/>
            <person name="Shelest E."/>
            <person name="Sherlock G."/>
            <person name="Sophianopoulou V."/>
            <person name="Squina F.M."/>
            <person name="Sun H."/>
            <person name="Susca A."/>
            <person name="Todd R.B."/>
            <person name="Tsang A."/>
            <person name="Unkles S.E."/>
            <person name="van de Wiele N."/>
            <person name="van Rossen-Uffink D."/>
            <person name="Oliveira J.V."/>
            <person name="Vesth T.C."/>
            <person name="Visser J."/>
            <person name="Yu J.-H."/>
            <person name="Zhou M."/>
            <person name="Andersen M.R."/>
            <person name="Archer D.B."/>
            <person name="Baker S.E."/>
            <person name="Benoit I."/>
            <person name="Brakhage A.A."/>
            <person name="Braus G.H."/>
            <person name="Fischer R."/>
            <person name="Frisvad J.C."/>
            <person name="Goldman G.H."/>
            <person name="Houbraken J."/>
            <person name="Oakley B."/>
            <person name="Pocsi I."/>
            <person name="Scazzocchio C."/>
            <person name="Seiboth B."/>
            <person name="vanKuyk P.A."/>
            <person name="Wortman J."/>
            <person name="Dyer P.S."/>
            <person name="Grigoriev I.V."/>
        </authorList>
    </citation>
    <scope>NUCLEOTIDE SEQUENCE [LARGE SCALE GENOMIC DNA]</scope>
    <source>
        <strain evidence="2">CBS 516.65</strain>
    </source>
</reference>
<dbReference type="OrthoDB" id="121380at2759"/>